<evidence type="ECO:0000313" key="4">
    <source>
        <dbReference type="Proteomes" id="UP001171111"/>
    </source>
</evidence>
<dbReference type="Proteomes" id="UP001171111">
    <property type="component" value="Unassembled WGS sequence"/>
</dbReference>
<keyword evidence="1" id="KW-0238">DNA-binding</keyword>
<dbReference type="Pfam" id="PF01381">
    <property type="entry name" value="HTH_3"/>
    <property type="match status" value="1"/>
</dbReference>
<evidence type="ECO:0000313" key="3">
    <source>
        <dbReference type="EMBL" id="MDO2409393.1"/>
    </source>
</evidence>
<protein>
    <submittedName>
        <fullName evidence="3">Helix-turn-helix transcriptional regulator</fullName>
    </submittedName>
</protein>
<sequence length="205" mass="23846">MDLGKRLQSLRKTLKLSQTELGECLGISKSAIASYENGYNPLPDYVINSISDKFNISSEFFSDESIDVNNLSKSLIERNIVNVEFFNDISDFIDKKNAKKIALPYDFFTFLFPFAPNKKYYMARWRGDSILVFDDEQKMLNGDDCQVLVANHDLVFTGVYDYKKGVVKIKDQAFFDNIKIDKWDFWAVYKYKIKSDILKLSDLKR</sequence>
<feature type="domain" description="HTH cro/C1-type" evidence="2">
    <location>
        <begin position="7"/>
        <end position="61"/>
    </location>
</feature>
<dbReference type="InterPro" id="IPR001387">
    <property type="entry name" value="Cro/C1-type_HTH"/>
</dbReference>
<evidence type="ECO:0000259" key="2">
    <source>
        <dbReference type="PROSITE" id="PS50943"/>
    </source>
</evidence>
<evidence type="ECO:0000256" key="1">
    <source>
        <dbReference type="ARBA" id="ARBA00023125"/>
    </source>
</evidence>
<proteinExistence type="predicted"/>
<reference evidence="3 4" key="1">
    <citation type="submission" date="2023-06" db="EMBL/GenBank/DDBJ databases">
        <title>Campylobacter magnum sp. nov., isolated from cecal contents of domestic pigs (Sus scrofa domesticus).</title>
        <authorList>
            <person name="Papic B."/>
            <person name="Gruntar I."/>
        </authorList>
    </citation>
    <scope>NUCLEOTIDE SEQUENCE [LARGE SCALE GENOMIC DNA]</scope>
    <source>
        <strain evidence="4">34484-21</strain>
    </source>
</reference>
<dbReference type="SUPFAM" id="SSF47413">
    <property type="entry name" value="lambda repressor-like DNA-binding domains"/>
    <property type="match status" value="1"/>
</dbReference>
<accession>A0ABT8T9H2</accession>
<dbReference type="SMART" id="SM00530">
    <property type="entry name" value="HTH_XRE"/>
    <property type="match status" value="1"/>
</dbReference>
<dbReference type="EMBL" id="JAULJQ010000005">
    <property type="protein sequence ID" value="MDO2409393.1"/>
    <property type="molecule type" value="Genomic_DNA"/>
</dbReference>
<name>A0ABT8T9H2_9BACT</name>
<keyword evidence="4" id="KW-1185">Reference proteome</keyword>
<dbReference type="RefSeq" id="WP_302244274.1">
    <property type="nucleotide sequence ID" value="NZ_JAULJQ010000005.1"/>
</dbReference>
<dbReference type="PANTHER" id="PTHR46558:SF11">
    <property type="entry name" value="HTH-TYPE TRANSCRIPTIONAL REGULATOR XRE"/>
    <property type="match status" value="1"/>
</dbReference>
<dbReference type="InterPro" id="IPR010982">
    <property type="entry name" value="Lambda_DNA-bd_dom_sf"/>
</dbReference>
<organism evidence="3 4">
    <name type="scientific">Campylobacter magnus</name>
    <dbReference type="NCBI Taxonomy" id="3026462"/>
    <lineage>
        <taxon>Bacteria</taxon>
        <taxon>Pseudomonadati</taxon>
        <taxon>Campylobacterota</taxon>
        <taxon>Epsilonproteobacteria</taxon>
        <taxon>Campylobacterales</taxon>
        <taxon>Campylobacteraceae</taxon>
        <taxon>Campylobacter</taxon>
    </lineage>
</organism>
<dbReference type="CDD" id="cd00093">
    <property type="entry name" value="HTH_XRE"/>
    <property type="match status" value="1"/>
</dbReference>
<gene>
    <name evidence="3" type="ORF">Q2362_04675</name>
</gene>
<dbReference type="PROSITE" id="PS50943">
    <property type="entry name" value="HTH_CROC1"/>
    <property type="match status" value="1"/>
</dbReference>
<dbReference type="PANTHER" id="PTHR46558">
    <property type="entry name" value="TRACRIPTIONAL REGULATORY PROTEIN-RELATED-RELATED"/>
    <property type="match status" value="1"/>
</dbReference>
<comment type="caution">
    <text evidence="3">The sequence shown here is derived from an EMBL/GenBank/DDBJ whole genome shotgun (WGS) entry which is preliminary data.</text>
</comment>
<dbReference type="Gene3D" id="1.10.260.40">
    <property type="entry name" value="lambda repressor-like DNA-binding domains"/>
    <property type="match status" value="1"/>
</dbReference>